<keyword evidence="13" id="KW-1185">Reference proteome</keyword>
<evidence type="ECO:0000256" key="1">
    <source>
        <dbReference type="ARBA" id="ARBA00004651"/>
    </source>
</evidence>
<dbReference type="PANTHER" id="PTHR23517">
    <property type="entry name" value="RESISTANCE PROTEIN MDTM, PUTATIVE-RELATED-RELATED"/>
    <property type="match status" value="1"/>
</dbReference>
<dbReference type="InterPro" id="IPR036259">
    <property type="entry name" value="MFS_trans_sf"/>
</dbReference>
<organism evidence="12 13">
    <name type="scientific">Companilactobacillus heilongjiangensis</name>
    <dbReference type="NCBI Taxonomy" id="1074467"/>
    <lineage>
        <taxon>Bacteria</taxon>
        <taxon>Bacillati</taxon>
        <taxon>Bacillota</taxon>
        <taxon>Bacilli</taxon>
        <taxon>Lactobacillales</taxon>
        <taxon>Lactobacillaceae</taxon>
        <taxon>Companilactobacillus</taxon>
    </lineage>
</organism>
<dbReference type="Pfam" id="PF00854">
    <property type="entry name" value="PTR2"/>
    <property type="match status" value="1"/>
</dbReference>
<keyword evidence="6 11" id="KW-1133">Transmembrane helix</keyword>
<evidence type="ECO:0000256" key="5">
    <source>
        <dbReference type="ARBA" id="ARBA00022692"/>
    </source>
</evidence>
<dbReference type="PROSITE" id="PS01022">
    <property type="entry name" value="PTR2_1"/>
    <property type="match status" value="1"/>
</dbReference>
<dbReference type="Gene3D" id="1.20.1250.20">
    <property type="entry name" value="MFS general substrate transporter like domains"/>
    <property type="match status" value="1"/>
</dbReference>
<feature type="transmembrane region" description="Helical" evidence="11">
    <location>
        <begin position="459"/>
        <end position="483"/>
    </location>
</feature>
<keyword evidence="5 10" id="KW-0812">Transmembrane</keyword>
<comment type="function">
    <text evidence="8">Proton-dependent uptake of di- or tri-peptides.</text>
</comment>
<evidence type="ECO:0000256" key="10">
    <source>
        <dbReference type="RuleBase" id="RU003755"/>
    </source>
</evidence>
<proteinExistence type="inferred from homology"/>
<dbReference type="GO" id="GO:0035443">
    <property type="term" value="P:tripeptide transmembrane transport"/>
    <property type="evidence" value="ECO:0007669"/>
    <property type="project" value="UniProtKB-ARBA"/>
</dbReference>
<protein>
    <recommendedName>
        <fullName evidence="9">Di-/tripeptide transporter</fullName>
    </recommendedName>
</protein>
<keyword evidence="4" id="KW-1003">Cell membrane</keyword>
<evidence type="ECO:0000256" key="3">
    <source>
        <dbReference type="ARBA" id="ARBA00022448"/>
    </source>
</evidence>
<feature type="transmembrane region" description="Helical" evidence="11">
    <location>
        <begin position="225"/>
        <end position="245"/>
    </location>
</feature>
<dbReference type="CDD" id="cd17346">
    <property type="entry name" value="MFS_DtpA_like"/>
    <property type="match status" value="1"/>
</dbReference>
<dbReference type="Proteomes" id="UP000061546">
    <property type="component" value="Chromosome"/>
</dbReference>
<evidence type="ECO:0000256" key="4">
    <source>
        <dbReference type="ARBA" id="ARBA00022475"/>
    </source>
</evidence>
<evidence type="ECO:0000256" key="8">
    <source>
        <dbReference type="ARBA" id="ARBA00059575"/>
    </source>
</evidence>
<dbReference type="EMBL" id="CP012559">
    <property type="protein sequence ID" value="ALB29501.1"/>
    <property type="molecule type" value="Genomic_DNA"/>
</dbReference>
<evidence type="ECO:0000313" key="12">
    <source>
        <dbReference type="EMBL" id="ALB29501.1"/>
    </source>
</evidence>
<dbReference type="GO" id="GO:0015333">
    <property type="term" value="F:peptide:proton symporter activity"/>
    <property type="evidence" value="ECO:0007669"/>
    <property type="project" value="UniProtKB-ARBA"/>
</dbReference>
<evidence type="ECO:0000256" key="6">
    <source>
        <dbReference type="ARBA" id="ARBA00022989"/>
    </source>
</evidence>
<evidence type="ECO:0000256" key="2">
    <source>
        <dbReference type="ARBA" id="ARBA00005982"/>
    </source>
</evidence>
<feature type="transmembrane region" description="Helical" evidence="11">
    <location>
        <begin position="173"/>
        <end position="196"/>
    </location>
</feature>
<name>A0A0K2LDX6_9LACO</name>
<dbReference type="KEGG" id="lhi:JP39_09125"/>
<keyword evidence="3 10" id="KW-0813">Transport</keyword>
<feature type="transmembrane region" description="Helical" evidence="11">
    <location>
        <begin position="89"/>
        <end position="105"/>
    </location>
</feature>
<evidence type="ECO:0000256" key="7">
    <source>
        <dbReference type="ARBA" id="ARBA00023136"/>
    </source>
</evidence>
<feature type="transmembrane region" description="Helical" evidence="11">
    <location>
        <begin position="331"/>
        <end position="349"/>
    </location>
</feature>
<dbReference type="NCBIfam" id="TIGR00924">
    <property type="entry name" value="yjdL_sub1_fam"/>
    <property type="match status" value="1"/>
</dbReference>
<dbReference type="AlphaFoldDB" id="A0A0K2LDX6"/>
<dbReference type="GO" id="GO:0071916">
    <property type="term" value="F:dipeptide transmembrane transporter activity"/>
    <property type="evidence" value="ECO:0007669"/>
    <property type="project" value="UniProtKB-ARBA"/>
</dbReference>
<feature type="transmembrane region" description="Helical" evidence="11">
    <location>
        <begin position="251"/>
        <end position="271"/>
    </location>
</feature>
<dbReference type="InterPro" id="IPR000109">
    <property type="entry name" value="POT_fam"/>
</dbReference>
<feature type="transmembrane region" description="Helical" evidence="11">
    <location>
        <begin position="57"/>
        <end position="77"/>
    </location>
</feature>
<dbReference type="InterPro" id="IPR018456">
    <property type="entry name" value="PTR2_symporter_CS"/>
</dbReference>
<dbReference type="STRING" id="1074467.JP39_09125"/>
<dbReference type="GO" id="GO:0005886">
    <property type="term" value="C:plasma membrane"/>
    <property type="evidence" value="ECO:0007669"/>
    <property type="project" value="UniProtKB-SubCell"/>
</dbReference>
<sequence>MDEKKDRGFFGQPTGLRTLFLTEFWERFSYYGMRAILLFYMYYAVTKGGLGMDRTTAASVMSIYGSLVYMSSVLGGFISDRLLGARRTVFWGGVLIMFGHIVLSLPIGETGLFLSIGLIVIGTGLLKPNVSEMVGGLYSEGDPRRDSGFSIYVMGINLGSLFAPQAVNSMSNAFNFHAGFSLAAIGMFIGLIVYWWDGRKYLPESSLHAPDPITDAERGRFIKRVSIVVVAIVIIVVALIFARAFTIDNVITIISILGIGLPVGYFIMMLTSKKVTKVERSRVFAYIPLFIAAMIFWAIEEQGSVVLALFAAEQTQLNFAGLHLSAPQFQMLNPFFIIIYTPFFAWLWIKLSKRQPSSPSKFWMGLVATAISYFVLIIPLIGLSPSGKVSPLWLVLSWGIIEIGEMLISPVGLSATTKLAPKAFSGQMMSMWFLADSAGQAANAQIVKLFVPGDPHNEMMFFGVTGIVTLVAAVLLILCVPWIKKMMQGVN</sequence>
<comment type="subcellular location">
    <subcellularLocation>
        <location evidence="1">Cell membrane</location>
        <topology evidence="1">Multi-pass membrane protein</topology>
    </subcellularLocation>
    <subcellularLocation>
        <location evidence="10">Membrane</location>
        <topology evidence="10">Multi-pass membrane protein</topology>
    </subcellularLocation>
</comment>
<feature type="transmembrane region" description="Helical" evidence="11">
    <location>
        <begin position="361"/>
        <end position="381"/>
    </location>
</feature>
<dbReference type="FunFam" id="1.20.1250.20:FF:000017">
    <property type="entry name" value="Dipeptide and tripeptide permease A"/>
    <property type="match status" value="1"/>
</dbReference>
<evidence type="ECO:0000256" key="9">
    <source>
        <dbReference type="ARBA" id="ARBA00069644"/>
    </source>
</evidence>
<gene>
    <name evidence="12" type="ORF">JP39_09125</name>
</gene>
<feature type="transmembrane region" description="Helical" evidence="11">
    <location>
        <begin position="283"/>
        <end position="299"/>
    </location>
</feature>
<comment type="similarity">
    <text evidence="2 10">Belongs to the major facilitator superfamily. Proton-dependent oligopeptide transporter (POT/PTR) (TC 2.A.17) family.</text>
</comment>
<dbReference type="PROSITE" id="PS01023">
    <property type="entry name" value="PTR2_2"/>
    <property type="match status" value="1"/>
</dbReference>
<dbReference type="PANTHER" id="PTHR23517:SF15">
    <property type="entry name" value="PROTON-DEPENDENT OLIGOPEPTIDE FAMILY TRANSPORT PROTEIN"/>
    <property type="match status" value="1"/>
</dbReference>
<dbReference type="GO" id="GO:0042937">
    <property type="term" value="F:tripeptide transmembrane transporter activity"/>
    <property type="evidence" value="ECO:0007669"/>
    <property type="project" value="UniProtKB-ARBA"/>
</dbReference>
<dbReference type="InterPro" id="IPR005279">
    <property type="entry name" value="Dipep/tripep_permease"/>
</dbReference>
<feature type="transmembrane region" description="Helical" evidence="11">
    <location>
        <begin position="28"/>
        <end position="45"/>
    </location>
</feature>
<dbReference type="RefSeq" id="WP_041501515.1">
    <property type="nucleotide sequence ID" value="NZ_BJDV01000010.1"/>
</dbReference>
<dbReference type="SUPFAM" id="SSF103473">
    <property type="entry name" value="MFS general substrate transporter"/>
    <property type="match status" value="2"/>
</dbReference>
<evidence type="ECO:0000256" key="11">
    <source>
        <dbReference type="SAM" id="Phobius"/>
    </source>
</evidence>
<reference evidence="12 13" key="1">
    <citation type="submission" date="2015-08" db="EMBL/GenBank/DDBJ databases">
        <title>Genomic sequence of Lactobacillus heilongjiangensis DSM 28069, isolated from Chinese traditional pickle.</title>
        <authorList>
            <person name="Jiang X."/>
            <person name="Zheng B."/>
            <person name="Cheng H."/>
        </authorList>
    </citation>
    <scope>NUCLEOTIDE SEQUENCE [LARGE SCALE GENOMIC DNA]</scope>
    <source>
        <strain evidence="12 13">DSM 28069</strain>
    </source>
</reference>
<keyword evidence="7 11" id="KW-0472">Membrane</keyword>
<dbReference type="OrthoDB" id="9772725at2"/>
<evidence type="ECO:0000313" key="13">
    <source>
        <dbReference type="Proteomes" id="UP000061546"/>
    </source>
</evidence>
<accession>A0A0K2LDX6</accession>
<dbReference type="InterPro" id="IPR050171">
    <property type="entry name" value="MFS_Transporters"/>
</dbReference>